<gene>
    <name evidence="2" type="ORF">ACFS6H_13255</name>
</gene>
<feature type="domain" description="Prokaryotic glutathione synthetase ATP-binding" evidence="1">
    <location>
        <begin position="134"/>
        <end position="242"/>
    </location>
</feature>
<name>A0ABW6A5P8_9BACT</name>
<sequence>MGEGFRQAVLQSLAFKKNKINNRMRLAFVGYKPQEKYTVGVSRDEDTDLVDFLTGKGLFIDRVIWNDDKVNWSDYNIVIIKSPWDYHEKIDAFYTWLDKLKKLSITVLNPVDIIKWNSNKHYLQAIQDKGLKIIPSAYLPKGSEFTHQYFEKFSVDKLVVKPCISAGAKNTIIISKDNMAAQKESIDALLAEEDYLVQPFMEVIKEGEWSFLFFNGKYSHAVLKIPKQDDFRVQQYHGGTVSYPQADPVHITQAAAFLEIIPQKTLYARVDGVMMNNSFYLMELELIEPYLFLNGDPALLENYYQALMQFIQSD</sequence>
<reference evidence="3" key="1">
    <citation type="journal article" date="2019" name="Int. J. Syst. Evol. Microbiol.">
        <title>The Global Catalogue of Microorganisms (GCM) 10K type strain sequencing project: providing services to taxonomists for standard genome sequencing and annotation.</title>
        <authorList>
            <consortium name="The Broad Institute Genomics Platform"/>
            <consortium name="The Broad Institute Genome Sequencing Center for Infectious Disease"/>
            <person name="Wu L."/>
            <person name="Ma J."/>
        </authorList>
    </citation>
    <scope>NUCLEOTIDE SEQUENCE [LARGE SCALE GENOMIC DNA]</scope>
    <source>
        <strain evidence="3">KCTC 23299</strain>
    </source>
</reference>
<organism evidence="2 3">
    <name type="scientific">Terrimonas rubra</name>
    <dbReference type="NCBI Taxonomy" id="1035890"/>
    <lineage>
        <taxon>Bacteria</taxon>
        <taxon>Pseudomonadati</taxon>
        <taxon>Bacteroidota</taxon>
        <taxon>Chitinophagia</taxon>
        <taxon>Chitinophagales</taxon>
        <taxon>Chitinophagaceae</taxon>
        <taxon>Terrimonas</taxon>
    </lineage>
</organism>
<dbReference type="GO" id="GO:0016874">
    <property type="term" value="F:ligase activity"/>
    <property type="evidence" value="ECO:0007669"/>
    <property type="project" value="UniProtKB-KW"/>
</dbReference>
<proteinExistence type="predicted"/>
<comment type="caution">
    <text evidence="2">The sequence shown here is derived from an EMBL/GenBank/DDBJ whole genome shotgun (WGS) entry which is preliminary data.</text>
</comment>
<dbReference type="SUPFAM" id="SSF56059">
    <property type="entry name" value="Glutathione synthetase ATP-binding domain-like"/>
    <property type="match status" value="1"/>
</dbReference>
<evidence type="ECO:0000313" key="3">
    <source>
        <dbReference type="Proteomes" id="UP001597511"/>
    </source>
</evidence>
<protein>
    <submittedName>
        <fullName evidence="2">RimK family alpha-L-glutamate ligase</fullName>
    </submittedName>
</protein>
<accession>A0ABW6A5P8</accession>
<evidence type="ECO:0000313" key="2">
    <source>
        <dbReference type="EMBL" id="MFD2920685.1"/>
    </source>
</evidence>
<keyword evidence="2" id="KW-0436">Ligase</keyword>
<dbReference type="PANTHER" id="PTHR39217:SF1">
    <property type="entry name" value="GLUTATHIONE SYNTHETASE"/>
    <property type="match status" value="1"/>
</dbReference>
<evidence type="ECO:0000259" key="1">
    <source>
        <dbReference type="Pfam" id="PF02955"/>
    </source>
</evidence>
<dbReference type="RefSeq" id="WP_386099513.1">
    <property type="nucleotide sequence ID" value="NZ_JBHUOZ010000003.1"/>
</dbReference>
<dbReference type="PANTHER" id="PTHR39217">
    <property type="match status" value="1"/>
</dbReference>
<dbReference type="EMBL" id="JBHUOZ010000003">
    <property type="protein sequence ID" value="MFD2920685.1"/>
    <property type="molecule type" value="Genomic_DNA"/>
</dbReference>
<dbReference type="Pfam" id="PF02955">
    <property type="entry name" value="GSH-S_ATP"/>
    <property type="match status" value="1"/>
</dbReference>
<dbReference type="InterPro" id="IPR004218">
    <property type="entry name" value="GSHS_ATP-bd"/>
</dbReference>
<dbReference type="Proteomes" id="UP001597511">
    <property type="component" value="Unassembled WGS sequence"/>
</dbReference>
<keyword evidence="3" id="KW-1185">Reference proteome</keyword>
<dbReference type="InterPro" id="IPR053191">
    <property type="entry name" value="DcsG_Biosynth_Enzyme"/>
</dbReference>